<dbReference type="Proteomes" id="UP001497512">
    <property type="component" value="Chromosome 17"/>
</dbReference>
<keyword evidence="1" id="KW-1133">Transmembrane helix</keyword>
<keyword evidence="1" id="KW-0812">Transmembrane</keyword>
<dbReference type="PANTHER" id="PTHR36401:SF1">
    <property type="entry name" value="NADH DEHYDROGENASE [UBIQUINONE] 1 BETA SUBCOMPLEX SUBUNIT 8, MITOCHONDRIAL"/>
    <property type="match status" value="1"/>
</dbReference>
<dbReference type="PANTHER" id="PTHR36401">
    <property type="entry name" value="NADH DEHYDROGENASE [UBIQUINONE] 1 BETA SUBCOMPLEX SUBUNIT 8, MITOCHONDRIAL"/>
    <property type="match status" value="1"/>
</dbReference>
<dbReference type="EMBL" id="OZ019909">
    <property type="protein sequence ID" value="CAK9209489.1"/>
    <property type="molecule type" value="Genomic_DNA"/>
</dbReference>
<evidence type="ECO:0000313" key="3">
    <source>
        <dbReference type="Proteomes" id="UP001497512"/>
    </source>
</evidence>
<feature type="transmembrane region" description="Helical" evidence="1">
    <location>
        <begin position="80"/>
        <end position="102"/>
    </location>
</feature>
<protein>
    <recommendedName>
        <fullName evidence="4">NADH dehydrogenase [ubiquinone] 1 beta subcomplex subunit 11, mitochondrial</fullName>
    </recommendedName>
</protein>
<reference evidence="2" key="1">
    <citation type="submission" date="2024-02" db="EMBL/GenBank/DDBJ databases">
        <authorList>
            <consortium name="ELIXIR-Norway"/>
            <consortium name="Elixir Norway"/>
        </authorList>
    </citation>
    <scope>NUCLEOTIDE SEQUENCE</scope>
</reference>
<keyword evidence="1" id="KW-0472">Membrane</keyword>
<keyword evidence="3" id="KW-1185">Reference proteome</keyword>
<organism evidence="2 3">
    <name type="scientific">Sphagnum troendelagicum</name>
    <dbReference type="NCBI Taxonomy" id="128251"/>
    <lineage>
        <taxon>Eukaryota</taxon>
        <taxon>Viridiplantae</taxon>
        <taxon>Streptophyta</taxon>
        <taxon>Embryophyta</taxon>
        <taxon>Bryophyta</taxon>
        <taxon>Sphagnophytina</taxon>
        <taxon>Sphagnopsida</taxon>
        <taxon>Sphagnales</taxon>
        <taxon>Sphagnaceae</taxon>
        <taxon>Sphagnum</taxon>
    </lineage>
</organism>
<name>A0ABP0U0L6_9BRYO</name>
<sequence>MAGSSMRAGKCMAALMRRGVVPSPLTTVLRTRSGAGLPLGSLPPPTAPLDENDELIWDDGNPFPEPCIDDVAPMVGKYEALAWTTGGLGFFVLVGYAAAWWNKRRQCPWVPREVLLDEVQAEAA</sequence>
<proteinExistence type="predicted"/>
<accession>A0ABP0U0L6</accession>
<evidence type="ECO:0008006" key="4">
    <source>
        <dbReference type="Google" id="ProtNLM"/>
    </source>
</evidence>
<evidence type="ECO:0000256" key="1">
    <source>
        <dbReference type="SAM" id="Phobius"/>
    </source>
</evidence>
<dbReference type="InterPro" id="IPR038863">
    <property type="entry name" value="Put_Complex_I_su8"/>
</dbReference>
<gene>
    <name evidence="2" type="ORF">CSSPTR1EN2_LOCUS9778</name>
</gene>
<evidence type="ECO:0000313" key="2">
    <source>
        <dbReference type="EMBL" id="CAK9209489.1"/>
    </source>
</evidence>